<keyword evidence="3" id="KW-1185">Reference proteome</keyword>
<dbReference type="EMBL" id="JBHUFV010000079">
    <property type="protein sequence ID" value="MFD1938955.1"/>
    <property type="molecule type" value="Genomic_DNA"/>
</dbReference>
<protein>
    <submittedName>
        <fullName evidence="2">DUF4236 domain-containing protein</fullName>
    </submittedName>
</protein>
<feature type="domain" description="DUF4236" evidence="1">
    <location>
        <begin position="7"/>
        <end position="59"/>
    </location>
</feature>
<accession>A0ABW4TCR0</accession>
<evidence type="ECO:0000313" key="3">
    <source>
        <dbReference type="Proteomes" id="UP001597368"/>
    </source>
</evidence>
<dbReference type="Proteomes" id="UP001597368">
    <property type="component" value="Unassembled WGS sequence"/>
</dbReference>
<organism evidence="2 3">
    <name type="scientific">Nonomuraea mangrovi</name>
    <dbReference type="NCBI Taxonomy" id="2316207"/>
    <lineage>
        <taxon>Bacteria</taxon>
        <taxon>Bacillati</taxon>
        <taxon>Actinomycetota</taxon>
        <taxon>Actinomycetes</taxon>
        <taxon>Streptosporangiales</taxon>
        <taxon>Streptosporangiaceae</taxon>
        <taxon>Nonomuraea</taxon>
    </lineage>
</organism>
<proteinExistence type="predicted"/>
<evidence type="ECO:0000313" key="2">
    <source>
        <dbReference type="EMBL" id="MFD1938955.1"/>
    </source>
</evidence>
<dbReference type="RefSeq" id="WP_379581046.1">
    <property type="nucleotide sequence ID" value="NZ_JBHUFV010000079.1"/>
</dbReference>
<evidence type="ECO:0000259" key="1">
    <source>
        <dbReference type="Pfam" id="PF14020"/>
    </source>
</evidence>
<gene>
    <name evidence="2" type="ORF">ACFSKW_46595</name>
</gene>
<comment type="caution">
    <text evidence="2">The sequence shown here is derived from an EMBL/GenBank/DDBJ whole genome shotgun (WGS) entry which is preliminary data.</text>
</comment>
<dbReference type="Pfam" id="PF14020">
    <property type="entry name" value="DUF4236"/>
    <property type="match status" value="1"/>
</dbReference>
<name>A0ABW4TCR0_9ACTN</name>
<reference evidence="3" key="1">
    <citation type="journal article" date="2019" name="Int. J. Syst. Evol. Microbiol.">
        <title>The Global Catalogue of Microorganisms (GCM) 10K type strain sequencing project: providing services to taxonomists for standard genome sequencing and annotation.</title>
        <authorList>
            <consortium name="The Broad Institute Genomics Platform"/>
            <consortium name="The Broad Institute Genome Sequencing Center for Infectious Disease"/>
            <person name="Wu L."/>
            <person name="Ma J."/>
        </authorList>
    </citation>
    <scope>NUCLEOTIDE SEQUENCE [LARGE SCALE GENOMIC DNA]</scope>
    <source>
        <strain evidence="3">ICMP 6774ER</strain>
    </source>
</reference>
<dbReference type="InterPro" id="IPR025330">
    <property type="entry name" value="DUF4236"/>
</dbReference>
<sequence>MEAFMGWSFRKSIKIGPFRLNLSRGGVGHSWGNRAFRVTRTADGRRTLSVNLPGGLHWRKTLGSGSRR</sequence>